<evidence type="ECO:0000313" key="2">
    <source>
        <dbReference type="EMBL" id="EOB13326.1"/>
    </source>
</evidence>
<dbReference type="PANTHER" id="PTHR31841">
    <property type="entry name" value="PROTEIN FAM72A-RELATED"/>
    <property type="match status" value="1"/>
</dbReference>
<evidence type="ECO:0008006" key="4">
    <source>
        <dbReference type="Google" id="ProtNLM"/>
    </source>
</evidence>
<dbReference type="VEuPathDB" id="MicrosporidiaDB:NBO_81g0019"/>
<comment type="similarity">
    <text evidence="1">Belongs to the FAM72 family.</text>
</comment>
<dbReference type="InterPro" id="IPR026768">
    <property type="entry name" value="YPEH2ZP"/>
</dbReference>
<dbReference type="OrthoDB" id="2526683at2759"/>
<dbReference type="GO" id="GO:0005829">
    <property type="term" value="C:cytosol"/>
    <property type="evidence" value="ECO:0007669"/>
    <property type="project" value="UniProtKB-ARBA"/>
</dbReference>
<accession>R0KRF3</accession>
<name>R0KRF3_NOSB1</name>
<gene>
    <name evidence="2" type="ORF">NBO_81g0019</name>
</gene>
<evidence type="ECO:0000313" key="3">
    <source>
        <dbReference type="Proteomes" id="UP000016927"/>
    </source>
</evidence>
<proteinExistence type="inferred from homology"/>
<protein>
    <recommendedName>
        <fullName evidence="4">Protein FAM72</fullName>
    </recommendedName>
</protein>
<dbReference type="OMA" id="TQVNCVY"/>
<sequence length="130" mass="14828">MRGYKFVYLLKCRVCNSILSRKAMKSVLLSNPKIKLYSSNHISKVNTCGLNYMTRSCDCVISNIKCEGCNCLIGYTILIPCLLCLKYKNNGHLWMFDMCAVTPTIQISGLNVLKWVTDNTVNEETELKMR</sequence>
<evidence type="ECO:0000256" key="1">
    <source>
        <dbReference type="ARBA" id="ARBA00006888"/>
    </source>
</evidence>
<dbReference type="HOGENOM" id="CLU_127817_0_0_1"/>
<dbReference type="EMBL" id="KB908989">
    <property type="protein sequence ID" value="EOB13326.1"/>
    <property type="molecule type" value="Genomic_DNA"/>
</dbReference>
<dbReference type="Pfam" id="PF14976">
    <property type="entry name" value="YPEH2ZP"/>
    <property type="match status" value="1"/>
</dbReference>
<keyword evidence="3" id="KW-1185">Reference proteome</keyword>
<reference evidence="2 3" key="1">
    <citation type="journal article" date="2013" name="BMC Genomics">
        <title>Comparative genomics of parasitic silkworm microsporidia reveal an association between genome expansion and host adaptation.</title>
        <authorList>
            <person name="Pan G."/>
            <person name="Xu J."/>
            <person name="Li T."/>
            <person name="Xia Q."/>
            <person name="Liu S.L."/>
            <person name="Zhang G."/>
            <person name="Li S."/>
            <person name="Li C."/>
            <person name="Liu H."/>
            <person name="Yang L."/>
            <person name="Liu T."/>
            <person name="Zhang X."/>
            <person name="Wu Z."/>
            <person name="Fan W."/>
            <person name="Dang X."/>
            <person name="Xiang H."/>
            <person name="Tao M."/>
            <person name="Li Y."/>
            <person name="Hu J."/>
            <person name="Li Z."/>
            <person name="Lin L."/>
            <person name="Luo J."/>
            <person name="Geng L."/>
            <person name="Wang L."/>
            <person name="Long M."/>
            <person name="Wan Y."/>
            <person name="He N."/>
            <person name="Zhang Z."/>
            <person name="Lu C."/>
            <person name="Keeling P.J."/>
            <person name="Wang J."/>
            <person name="Xiang Z."/>
            <person name="Zhou Z."/>
        </authorList>
    </citation>
    <scope>NUCLEOTIDE SEQUENCE [LARGE SCALE GENOMIC DNA]</scope>
    <source>
        <strain evidence="3">CQ1 / CVCC 102059</strain>
    </source>
</reference>
<dbReference type="PANTHER" id="PTHR31841:SF1">
    <property type="entry name" value="PROTEIN FAM72A-RELATED"/>
    <property type="match status" value="1"/>
</dbReference>
<organism evidence="2 3">
    <name type="scientific">Nosema bombycis (strain CQ1 / CVCC 102059)</name>
    <name type="common">Microsporidian parasite</name>
    <name type="synonym">Pebrine of silkworm</name>
    <dbReference type="NCBI Taxonomy" id="578461"/>
    <lineage>
        <taxon>Eukaryota</taxon>
        <taxon>Fungi</taxon>
        <taxon>Fungi incertae sedis</taxon>
        <taxon>Microsporidia</taxon>
        <taxon>Nosematidae</taxon>
        <taxon>Nosema</taxon>
    </lineage>
</organism>
<dbReference type="AlphaFoldDB" id="R0KRF3"/>
<dbReference type="Proteomes" id="UP000016927">
    <property type="component" value="Unassembled WGS sequence"/>
</dbReference>
<dbReference type="STRING" id="578461.R0KRF3"/>